<feature type="region of interest" description="Disordered" evidence="1">
    <location>
        <begin position="430"/>
        <end position="453"/>
    </location>
</feature>
<dbReference type="EMBL" id="CP047385">
    <property type="protein sequence ID" value="QHF11221.1"/>
    <property type="molecule type" value="Genomic_DNA"/>
</dbReference>
<evidence type="ECO:0000256" key="1">
    <source>
        <dbReference type="SAM" id="MobiDB-lite"/>
    </source>
</evidence>
<proteinExistence type="predicted"/>
<dbReference type="Pfam" id="PF06527">
    <property type="entry name" value="TniQ"/>
    <property type="match status" value="1"/>
</dbReference>
<sequence length="453" mass="50446">MLDESMIGYLLRLAECNGFASLCDLDFLVSPQNCGGSRVKVESLLGGLSLSATRGQVTYFRNLQIPDCGGVDSKCWNGRRPRYCPICLAQAPYWRAVWDLTLMAACPAHRVALRDSCPGCHRALTWKRRHVSECDCGHTLTKVEPEHASDESVAIGAYLAYAMSPKAASSLRYRQPDVQALSLVDLFDLCVQFGTYLSPKGTKPTKVANLYDVSVALGVANGAGQVLIDWPNGFFGLLREIGNRAAIDGKSSRLSARFGYFYTALYRRFGASQFDFLRREFETFVGREWVGQLAGRNRRMSLATRREHAWLPITVAAKLLRVGRDTVRALIEEGRLEGQTHVSPAGRTWGTVSKLSVEQLRNAGAQRMTLTEVRGVLGISRKHAYALIRSGMMKAIRGPSVDGSAVWQFDRQEIAELGEQLSNPIPTCHTHSQWRNNERERSRGRHPYGIEFV</sequence>
<dbReference type="InterPro" id="IPR009492">
    <property type="entry name" value="TniQ"/>
</dbReference>
<feature type="domain" description="TniQ" evidence="2">
    <location>
        <begin position="3"/>
        <end position="113"/>
    </location>
</feature>
<evidence type="ECO:0000313" key="3">
    <source>
        <dbReference type="EMBL" id="QHF11221.1"/>
    </source>
</evidence>
<dbReference type="Proteomes" id="UP000035080">
    <property type="component" value="Chromosome"/>
</dbReference>
<name>A0ABX6HK21_9BURK</name>
<gene>
    <name evidence="3" type="ORF">PI93_000075</name>
</gene>
<accession>A0ABX6HK21</accession>
<evidence type="ECO:0000313" key="4">
    <source>
        <dbReference type="Proteomes" id="UP000035080"/>
    </source>
</evidence>
<evidence type="ECO:0000259" key="2">
    <source>
        <dbReference type="Pfam" id="PF06527"/>
    </source>
</evidence>
<organism evidence="3 4">
    <name type="scientific">Pandoraea fibrosis</name>
    <dbReference type="NCBI Taxonomy" id="1891094"/>
    <lineage>
        <taxon>Bacteria</taxon>
        <taxon>Pseudomonadati</taxon>
        <taxon>Pseudomonadota</taxon>
        <taxon>Betaproteobacteria</taxon>
        <taxon>Burkholderiales</taxon>
        <taxon>Burkholderiaceae</taxon>
        <taxon>Pandoraea</taxon>
    </lineage>
</organism>
<keyword evidence="4" id="KW-1185">Reference proteome</keyword>
<protein>
    <recommendedName>
        <fullName evidence="2">TniQ domain-containing protein</fullName>
    </recommendedName>
</protein>
<reference evidence="3 4" key="1">
    <citation type="journal article" date="2015" name="Genome Announc.">
        <title>Genome Sequences of Two Pandoraea pnomenusa Isolates Recovered 11 Months Apart from a Cystic Fibrosis Patient.</title>
        <authorList>
            <person name="Ee R."/>
            <person name="Ambrose M."/>
            <person name="Lazenby J."/>
            <person name="Williams P."/>
            <person name="Chan K.G."/>
            <person name="Roddam L."/>
        </authorList>
    </citation>
    <scope>NUCLEOTIDE SEQUENCE [LARGE SCALE GENOMIC DNA]</scope>
    <source>
        <strain evidence="3 4">6399</strain>
    </source>
</reference>